<dbReference type="NCBIfam" id="NF008528">
    <property type="entry name" value="PRK11463.1-2"/>
    <property type="match status" value="1"/>
</dbReference>
<dbReference type="PANTHER" id="PTHR35335:SF1">
    <property type="entry name" value="UPF0716 PROTEIN FXSA"/>
    <property type="match status" value="1"/>
</dbReference>
<protein>
    <submittedName>
        <fullName evidence="2">Exclusion suppressor FxsA</fullName>
    </submittedName>
    <submittedName>
        <fullName evidence="3">FxsA family protein</fullName>
    </submittedName>
</protein>
<dbReference type="Proteomes" id="UP000546806">
    <property type="component" value="Unassembled WGS sequence"/>
</dbReference>
<evidence type="ECO:0000313" key="3">
    <source>
        <dbReference type="EMBL" id="MBC1563091.1"/>
    </source>
</evidence>
<sequence length="126" mass="14971">MRKITYYWAAYGLIELLTYILLFFWIGFWPLFLIQIASSLFGIFIVKRLWRGIGQNLNEGRTITPYLLDMFCFFLAGILLIIPGIITSIAGLLFFLPFVRTWIKPRLSRWVQQRINQGNFTYFDMK</sequence>
<dbReference type="Proteomes" id="UP000541955">
    <property type="component" value="Unassembled WGS sequence"/>
</dbReference>
<evidence type="ECO:0000256" key="1">
    <source>
        <dbReference type="SAM" id="Phobius"/>
    </source>
</evidence>
<feature type="transmembrane region" description="Helical" evidence="1">
    <location>
        <begin position="32"/>
        <end position="50"/>
    </location>
</feature>
<dbReference type="EMBL" id="JAARVD010000003">
    <property type="protein sequence ID" value="MBC1796591.1"/>
    <property type="molecule type" value="Genomic_DNA"/>
</dbReference>
<keyword evidence="1" id="KW-0812">Transmembrane</keyword>
<feature type="transmembrane region" description="Helical" evidence="1">
    <location>
        <begin position="7"/>
        <end position="26"/>
    </location>
</feature>
<keyword evidence="1" id="KW-1133">Transmembrane helix</keyword>
<evidence type="ECO:0000313" key="10">
    <source>
        <dbReference type="Proteomes" id="UP000548082"/>
    </source>
</evidence>
<dbReference type="GO" id="GO:0016020">
    <property type="term" value="C:membrane"/>
    <property type="evidence" value="ECO:0007669"/>
    <property type="project" value="InterPro"/>
</dbReference>
<dbReference type="Proteomes" id="UP000586951">
    <property type="component" value="Unassembled WGS sequence"/>
</dbReference>
<dbReference type="OrthoDB" id="9792788at2"/>
<dbReference type="STRING" id="1552123.EP57_14830"/>
<keyword evidence="7" id="KW-1185">Reference proteome</keyword>
<dbReference type="GeneID" id="58718614"/>
<dbReference type="Proteomes" id="UP000548082">
    <property type="component" value="Unassembled WGS sequence"/>
</dbReference>
<dbReference type="EMBL" id="JAARWW010000006">
    <property type="protein sequence ID" value="MBC2004815.1"/>
    <property type="molecule type" value="Genomic_DNA"/>
</dbReference>
<keyword evidence="1" id="KW-0472">Membrane</keyword>
<reference evidence="8 9" key="2">
    <citation type="submission" date="2020-03" db="EMBL/GenBank/DDBJ databases">
        <title>Soil Listeria distribution.</title>
        <authorList>
            <person name="Liao J."/>
            <person name="Wiedmann M."/>
        </authorList>
    </citation>
    <scope>NUCLEOTIDE SEQUENCE [LARGE SCALE GENOMIC DNA]</scope>
    <source>
        <strain evidence="6 9">FSL L7-0435</strain>
        <strain evidence="5 10">FSL L7-0990</strain>
        <strain evidence="3 8">FSL L7-1387</strain>
        <strain evidence="4 11">FSL L7-1427</strain>
    </source>
</reference>
<name>A0A099W2Z6_9LIST</name>
<dbReference type="EMBL" id="JAARRW010000006">
    <property type="protein sequence ID" value="MBC1563091.1"/>
    <property type="molecule type" value="Genomic_DNA"/>
</dbReference>
<dbReference type="EMBL" id="JAARRU010000005">
    <property type="protein sequence ID" value="MBC1566709.1"/>
    <property type="molecule type" value="Genomic_DNA"/>
</dbReference>
<accession>A0A099W2Z6</accession>
<evidence type="ECO:0000313" key="8">
    <source>
        <dbReference type="Proteomes" id="UP000541955"/>
    </source>
</evidence>
<dbReference type="RefSeq" id="WP_036087806.1">
    <property type="nucleotide sequence ID" value="NZ_CBCSHQ010000007.1"/>
</dbReference>
<dbReference type="Pfam" id="PF04186">
    <property type="entry name" value="FxsA"/>
    <property type="match status" value="1"/>
</dbReference>
<proteinExistence type="predicted"/>
<dbReference type="eggNOG" id="COG3030">
    <property type="taxonomic scope" value="Bacteria"/>
</dbReference>
<dbReference type="Proteomes" id="UP000029844">
    <property type="component" value="Unassembled WGS sequence"/>
</dbReference>
<reference evidence="2 7" key="1">
    <citation type="submission" date="2014-05" db="EMBL/GenBank/DDBJ databases">
        <title>Novel Listeriaceae from food processing environments.</title>
        <authorList>
            <person name="den Bakker H.C."/>
        </authorList>
    </citation>
    <scope>NUCLEOTIDE SEQUENCE [LARGE SCALE GENOMIC DNA]</scope>
    <source>
        <strain evidence="2 7">FSL A5-0281</strain>
    </source>
</reference>
<evidence type="ECO:0000313" key="2">
    <source>
        <dbReference type="EMBL" id="KGL38440.1"/>
    </source>
</evidence>
<evidence type="ECO:0000313" key="11">
    <source>
        <dbReference type="Proteomes" id="UP000586951"/>
    </source>
</evidence>
<gene>
    <name evidence="2" type="ORF">EP57_14830</name>
    <name evidence="3" type="ORF">HB902_13490</name>
    <name evidence="4" type="ORF">HB907_14985</name>
    <name evidence="5" type="ORF">HCA55_07625</name>
    <name evidence="6" type="ORF">HCA78_13605</name>
</gene>
<evidence type="ECO:0000313" key="7">
    <source>
        <dbReference type="Proteomes" id="UP000029844"/>
    </source>
</evidence>
<evidence type="ECO:0000313" key="9">
    <source>
        <dbReference type="Proteomes" id="UP000546806"/>
    </source>
</evidence>
<comment type="caution">
    <text evidence="2">The sequence shown here is derived from an EMBL/GenBank/DDBJ whole genome shotgun (WGS) entry which is preliminary data.</text>
</comment>
<dbReference type="AlphaFoldDB" id="A0A099W2Z6"/>
<dbReference type="PANTHER" id="PTHR35335">
    <property type="entry name" value="UPF0716 PROTEIN FXSA"/>
    <property type="match status" value="1"/>
</dbReference>
<dbReference type="EMBL" id="JNFA01000029">
    <property type="protein sequence ID" value="KGL38440.1"/>
    <property type="molecule type" value="Genomic_DNA"/>
</dbReference>
<dbReference type="InterPro" id="IPR007313">
    <property type="entry name" value="FxsA"/>
</dbReference>
<evidence type="ECO:0000313" key="5">
    <source>
        <dbReference type="EMBL" id="MBC1796591.1"/>
    </source>
</evidence>
<organism evidence="2 7">
    <name type="scientific">Listeria booriae</name>
    <dbReference type="NCBI Taxonomy" id="1552123"/>
    <lineage>
        <taxon>Bacteria</taxon>
        <taxon>Bacillati</taxon>
        <taxon>Bacillota</taxon>
        <taxon>Bacilli</taxon>
        <taxon>Bacillales</taxon>
        <taxon>Listeriaceae</taxon>
        <taxon>Listeria</taxon>
    </lineage>
</organism>
<evidence type="ECO:0000313" key="4">
    <source>
        <dbReference type="EMBL" id="MBC1566709.1"/>
    </source>
</evidence>
<feature type="transmembrane region" description="Helical" evidence="1">
    <location>
        <begin position="71"/>
        <end position="99"/>
    </location>
</feature>
<evidence type="ECO:0000313" key="6">
    <source>
        <dbReference type="EMBL" id="MBC2004815.1"/>
    </source>
</evidence>